<dbReference type="GO" id="GO:0003924">
    <property type="term" value="F:GTPase activity"/>
    <property type="evidence" value="ECO:0007669"/>
    <property type="project" value="InterPro"/>
</dbReference>
<protein>
    <recommendedName>
        <fullName evidence="4">GB1/RHD3-type G domain-containing protein</fullName>
    </recommendedName>
</protein>
<evidence type="ECO:0000313" key="7">
    <source>
        <dbReference type="Proteomes" id="UP001292094"/>
    </source>
</evidence>
<dbReference type="InterPro" id="IPR030386">
    <property type="entry name" value="G_GB1_RHD3_dom"/>
</dbReference>
<reference evidence="5" key="1">
    <citation type="submission" date="2023-11" db="EMBL/GenBank/DDBJ databases">
        <title>Genome assemblies of two species of porcelain crab, Petrolisthes cinctipes and Petrolisthes manimaculis (Anomura: Porcellanidae).</title>
        <authorList>
            <person name="Angst P."/>
        </authorList>
    </citation>
    <scope>NUCLEOTIDE SEQUENCE</scope>
    <source>
        <strain evidence="5">PB745_02</strain>
        <tissue evidence="5">Gill</tissue>
    </source>
</reference>
<dbReference type="GO" id="GO:0005525">
    <property type="term" value="F:GTP binding"/>
    <property type="evidence" value="ECO:0007669"/>
    <property type="project" value="UniProtKB-KW"/>
</dbReference>
<comment type="similarity">
    <text evidence="3">Belongs to the TRAFAC class dynamin-like GTPase superfamily. GB1/RHD3 GTPase family.</text>
</comment>
<dbReference type="Gene3D" id="3.40.50.300">
    <property type="entry name" value="P-loop containing nucleotide triphosphate hydrolases"/>
    <property type="match status" value="1"/>
</dbReference>
<dbReference type="AlphaFoldDB" id="A0AAE1P435"/>
<dbReference type="CDD" id="cd01851">
    <property type="entry name" value="GBP"/>
    <property type="match status" value="1"/>
</dbReference>
<organism evidence="5 7">
    <name type="scientific">Petrolisthes manimaculis</name>
    <dbReference type="NCBI Taxonomy" id="1843537"/>
    <lineage>
        <taxon>Eukaryota</taxon>
        <taxon>Metazoa</taxon>
        <taxon>Ecdysozoa</taxon>
        <taxon>Arthropoda</taxon>
        <taxon>Crustacea</taxon>
        <taxon>Multicrustacea</taxon>
        <taxon>Malacostraca</taxon>
        <taxon>Eumalacostraca</taxon>
        <taxon>Eucarida</taxon>
        <taxon>Decapoda</taxon>
        <taxon>Pleocyemata</taxon>
        <taxon>Anomura</taxon>
        <taxon>Galatheoidea</taxon>
        <taxon>Porcellanidae</taxon>
        <taxon>Petrolisthes</taxon>
    </lineage>
</organism>
<dbReference type="Pfam" id="PF02263">
    <property type="entry name" value="GBP"/>
    <property type="match status" value="1"/>
</dbReference>
<dbReference type="EMBL" id="JAWZYT010000160">
    <property type="protein sequence ID" value="KAK4327246.1"/>
    <property type="molecule type" value="Genomic_DNA"/>
</dbReference>
<dbReference type="FunFam" id="3.40.50.300:FF:004169">
    <property type="entry name" value="Atlastin 3"/>
    <property type="match status" value="1"/>
</dbReference>
<evidence type="ECO:0000256" key="2">
    <source>
        <dbReference type="ARBA" id="ARBA00023134"/>
    </source>
</evidence>
<evidence type="ECO:0000256" key="3">
    <source>
        <dbReference type="PROSITE-ProRule" id="PRU01052"/>
    </source>
</evidence>
<evidence type="ECO:0000259" key="4">
    <source>
        <dbReference type="PROSITE" id="PS51715"/>
    </source>
</evidence>
<keyword evidence="1" id="KW-0547">Nucleotide-binding</keyword>
<evidence type="ECO:0000313" key="6">
    <source>
        <dbReference type="EMBL" id="KAK4327246.1"/>
    </source>
</evidence>
<dbReference type="InterPro" id="IPR027417">
    <property type="entry name" value="P-loop_NTPase"/>
</dbReference>
<accession>A0AAE1P435</accession>
<dbReference type="PANTHER" id="PTHR10751">
    <property type="entry name" value="GUANYLATE BINDING PROTEIN"/>
    <property type="match status" value="1"/>
</dbReference>
<dbReference type="Proteomes" id="UP001292094">
    <property type="component" value="Unassembled WGS sequence"/>
</dbReference>
<dbReference type="SUPFAM" id="SSF52540">
    <property type="entry name" value="P-loop containing nucleoside triphosphate hydrolases"/>
    <property type="match status" value="1"/>
</dbReference>
<comment type="caution">
    <text evidence="5">The sequence shown here is derived from an EMBL/GenBank/DDBJ whole genome shotgun (WGS) entry which is preliminary data.</text>
</comment>
<dbReference type="EMBL" id="JAWZYT010003089">
    <property type="protein sequence ID" value="KAK4300265.1"/>
    <property type="molecule type" value="Genomic_DNA"/>
</dbReference>
<gene>
    <name evidence="6" type="ORF">Pmani_002265</name>
    <name evidence="5" type="ORF">Pmani_027534</name>
</gene>
<keyword evidence="2" id="KW-0342">GTP-binding</keyword>
<name>A0AAE1P435_9EUCA</name>
<keyword evidence="7" id="KW-1185">Reference proteome</keyword>
<dbReference type="PROSITE" id="PS51715">
    <property type="entry name" value="G_GB1_RHD3"/>
    <property type="match status" value="1"/>
</dbReference>
<sequence length="247" mass="28209">MDGHPLPIMIQNEETGNFELDSEALEEVLLNPRVADKSVCVLAVAGAFRKGKSFLLDFMLRYMSSQQSEQWLGDIHQPLKGFKWSQGPERETTGVLIWSKPFVIKKQSGEEVAVILMDTQGTFDLQSSMKDSTMVFALATMVSSVLVYNIINNIQEDDLMNLQLFTSYGKLALEDCDTTSPFQKLHFLVRDWSYPFVVPYGHQGGQKLLDQILMVTEKQHPAHQEVRRDLRKCFRDINCYLMPHPGF</sequence>
<evidence type="ECO:0000313" key="5">
    <source>
        <dbReference type="EMBL" id="KAK4300265.1"/>
    </source>
</evidence>
<dbReference type="InterPro" id="IPR015894">
    <property type="entry name" value="Guanylate-bd_N"/>
</dbReference>
<feature type="domain" description="GB1/RHD3-type G" evidence="4">
    <location>
        <begin position="36"/>
        <end position="247"/>
    </location>
</feature>
<evidence type="ECO:0000256" key="1">
    <source>
        <dbReference type="ARBA" id="ARBA00022741"/>
    </source>
</evidence>
<proteinExistence type="inferred from homology"/>